<evidence type="ECO:0000256" key="1">
    <source>
        <dbReference type="SAM" id="Phobius"/>
    </source>
</evidence>
<keyword evidence="1" id="KW-0472">Membrane</keyword>
<accession>A0A6I0FIM8</accession>
<keyword evidence="3" id="KW-1185">Reference proteome</keyword>
<dbReference type="EMBL" id="WBZC01000004">
    <property type="protein sequence ID" value="KAB3538639.1"/>
    <property type="molecule type" value="Genomic_DNA"/>
</dbReference>
<comment type="caution">
    <text evidence="2">The sequence shown here is derived from an EMBL/GenBank/DDBJ whole genome shotgun (WGS) entry which is preliminary data.</text>
</comment>
<dbReference type="OrthoDB" id="1707655at2"/>
<gene>
    <name evidence="2" type="ORF">F8154_01610</name>
</gene>
<feature type="transmembrane region" description="Helical" evidence="1">
    <location>
        <begin position="28"/>
        <end position="56"/>
    </location>
</feature>
<evidence type="ECO:0000313" key="3">
    <source>
        <dbReference type="Proteomes" id="UP000432715"/>
    </source>
</evidence>
<organism evidence="2 3">
    <name type="scientific">Alkaliphilus pronyensis</name>
    <dbReference type="NCBI Taxonomy" id="1482732"/>
    <lineage>
        <taxon>Bacteria</taxon>
        <taxon>Bacillati</taxon>
        <taxon>Bacillota</taxon>
        <taxon>Clostridia</taxon>
        <taxon>Peptostreptococcales</taxon>
        <taxon>Natronincolaceae</taxon>
        <taxon>Alkaliphilus</taxon>
    </lineage>
</organism>
<reference evidence="2 3" key="1">
    <citation type="submission" date="2019-10" db="EMBL/GenBank/DDBJ databases">
        <title>Alkaliphilus serpentinus sp. nov. and Alkaliphilus pronyensis sp. nov., two novel anaerobic alkaliphilic species isolated from the serpentinized-hosted hydrothermal field of the Prony Bay (New Caledonia).</title>
        <authorList>
            <person name="Postec A."/>
        </authorList>
    </citation>
    <scope>NUCLEOTIDE SEQUENCE [LARGE SCALE GENOMIC DNA]</scope>
    <source>
        <strain evidence="2 3">LacV</strain>
    </source>
</reference>
<keyword evidence="1" id="KW-0812">Transmembrane</keyword>
<keyword evidence="1" id="KW-1133">Transmembrane helix</keyword>
<protein>
    <submittedName>
        <fullName evidence="2">Uncharacterized protein</fullName>
    </submittedName>
</protein>
<name>A0A6I0FIM8_9FIRM</name>
<evidence type="ECO:0000313" key="2">
    <source>
        <dbReference type="EMBL" id="KAB3538639.1"/>
    </source>
</evidence>
<proteinExistence type="predicted"/>
<dbReference type="Proteomes" id="UP000432715">
    <property type="component" value="Unassembled WGS sequence"/>
</dbReference>
<dbReference type="AlphaFoldDB" id="A0A6I0FIM8"/>
<sequence>MYQQVKENNRQQNSSDKEEKIEATWHDILAMIIAAFQVILPIIIMIFAVIGIVLWLMMLPWK</sequence>